<proteinExistence type="predicted"/>
<feature type="transmembrane region" description="Helical" evidence="1">
    <location>
        <begin position="99"/>
        <end position="118"/>
    </location>
</feature>
<sequence>MKSLLKAVAGNGGASLANLAFGLVLLKVLSVEEYGVFAFYVVLQGLGFAISNAVFGSPLLKYSDFNDESLKVFCNVNLIYTLFFALLVFLTAYFMLDDLYSASVLALTCVFSLFRWFLRLYYANFERHEPVFYCDLIYFFMVMGFALLIFAVASDNFQFACLGLLLPVFFSMFSFDLRLLRHHFDFTNLKHFDLFKRGFKSQGKHSLQGVIATEVVSSGHSYALAVFFGPAAFAPIAFLQLFFRPVGVVLTAISQIKRPVVAKKMRDKESCCTELKQGFILSSAFFLVNFIFAAIVIFYFINAFENKFKLDSGVLIFSFLLIALSSTLKVFRNSSSILLQAADQFRYLARSTLLSAVLCISLVGLMIYLKEPYLTLIPIVLADFLLYLLMRNRAKKYVN</sequence>
<keyword evidence="1" id="KW-0812">Transmembrane</keyword>
<evidence type="ECO:0000256" key="1">
    <source>
        <dbReference type="SAM" id="Phobius"/>
    </source>
</evidence>
<feature type="transmembrane region" description="Helical" evidence="1">
    <location>
        <begin position="157"/>
        <end position="175"/>
    </location>
</feature>
<gene>
    <name evidence="2" type="ORF">ABHF33_09875</name>
</gene>
<evidence type="ECO:0000313" key="2">
    <source>
        <dbReference type="EMBL" id="XBL99377.1"/>
    </source>
</evidence>
<feature type="transmembrane region" description="Helical" evidence="1">
    <location>
        <begin position="313"/>
        <end position="331"/>
    </location>
</feature>
<feature type="transmembrane region" description="Helical" evidence="1">
    <location>
        <begin position="130"/>
        <end position="151"/>
    </location>
</feature>
<feature type="transmembrane region" description="Helical" evidence="1">
    <location>
        <begin position="373"/>
        <end position="390"/>
    </location>
</feature>
<feature type="transmembrane region" description="Helical" evidence="1">
    <location>
        <begin position="12"/>
        <end position="31"/>
    </location>
</feature>
<dbReference type="KEGG" id="cmav:ABHF33_09875"/>
<dbReference type="AlphaFoldDB" id="A0AAU7F6I4"/>
<organism evidence="2">
    <name type="scientific">Chitinibacter mangrovi</name>
    <dbReference type="NCBI Taxonomy" id="3153927"/>
    <lineage>
        <taxon>Bacteria</taxon>
        <taxon>Pseudomonadati</taxon>
        <taxon>Pseudomonadota</taxon>
        <taxon>Betaproteobacteria</taxon>
        <taxon>Neisseriales</taxon>
        <taxon>Chitinibacteraceae</taxon>
        <taxon>Chitinibacter</taxon>
    </lineage>
</organism>
<name>A0AAU7F6I4_9NEIS</name>
<feature type="transmembrane region" description="Helical" evidence="1">
    <location>
        <begin position="72"/>
        <end position="93"/>
    </location>
</feature>
<feature type="transmembrane region" description="Helical" evidence="1">
    <location>
        <begin position="277"/>
        <end position="301"/>
    </location>
</feature>
<feature type="transmembrane region" description="Helical" evidence="1">
    <location>
        <begin position="37"/>
        <end position="60"/>
    </location>
</feature>
<dbReference type="EMBL" id="CP157355">
    <property type="protein sequence ID" value="XBL99377.1"/>
    <property type="molecule type" value="Genomic_DNA"/>
</dbReference>
<protein>
    <recommendedName>
        <fullName evidence="3">Polysaccharide biosynthesis protein</fullName>
    </recommendedName>
</protein>
<keyword evidence="1" id="KW-0472">Membrane</keyword>
<accession>A0AAU7F6I4</accession>
<reference evidence="2" key="1">
    <citation type="submission" date="2024-05" db="EMBL/GenBank/DDBJ databases">
        <authorList>
            <person name="Yang L."/>
            <person name="Pan L."/>
        </authorList>
    </citation>
    <scope>NUCLEOTIDE SEQUENCE</scope>
    <source>
        <strain evidence="2">FCG-7</strain>
    </source>
</reference>
<evidence type="ECO:0008006" key="3">
    <source>
        <dbReference type="Google" id="ProtNLM"/>
    </source>
</evidence>
<feature type="transmembrane region" description="Helical" evidence="1">
    <location>
        <begin position="347"/>
        <end position="367"/>
    </location>
</feature>
<keyword evidence="1" id="KW-1133">Transmembrane helix</keyword>
<dbReference type="RefSeq" id="WP_348943806.1">
    <property type="nucleotide sequence ID" value="NZ_CP157355.1"/>
</dbReference>